<reference evidence="4 5" key="1">
    <citation type="submission" date="2019-05" db="EMBL/GenBank/DDBJ databases">
        <title>Emergence of the Ug99 lineage of the wheat stem rust pathogen through somatic hybridization.</title>
        <authorList>
            <person name="Li F."/>
            <person name="Upadhyaya N.M."/>
            <person name="Sperschneider J."/>
            <person name="Matny O."/>
            <person name="Nguyen-Phuc H."/>
            <person name="Mago R."/>
            <person name="Raley C."/>
            <person name="Miller M.E."/>
            <person name="Silverstein K.A.T."/>
            <person name="Henningsen E."/>
            <person name="Hirsch C.D."/>
            <person name="Visser B."/>
            <person name="Pretorius Z.A."/>
            <person name="Steffenson B.J."/>
            <person name="Schwessinger B."/>
            <person name="Dodds P.N."/>
            <person name="Figueroa M."/>
        </authorList>
    </citation>
    <scope>NUCLEOTIDE SEQUENCE [LARGE SCALE GENOMIC DNA]</scope>
    <source>
        <strain evidence="4 5">Ug99</strain>
    </source>
</reference>
<gene>
    <name evidence="3" type="ORF">PGTUg99_001387</name>
    <name evidence="4" type="ORF">PGTUg99_009685</name>
</gene>
<dbReference type="EMBL" id="VDEP01000368">
    <property type="protein sequence ID" value="KAA1096973.1"/>
    <property type="molecule type" value="Genomic_DNA"/>
</dbReference>
<evidence type="ECO:0000256" key="1">
    <source>
        <dbReference type="SAM" id="MobiDB-lite"/>
    </source>
</evidence>
<comment type="caution">
    <text evidence="4">The sequence shown here is derived from an EMBL/GenBank/DDBJ whole genome shotgun (WGS) entry which is preliminary data.</text>
</comment>
<evidence type="ECO:0000313" key="5">
    <source>
        <dbReference type="Proteomes" id="UP000325313"/>
    </source>
</evidence>
<keyword evidence="2" id="KW-0732">Signal</keyword>
<organism evidence="4 5">
    <name type="scientific">Puccinia graminis f. sp. tritici</name>
    <dbReference type="NCBI Taxonomy" id="56615"/>
    <lineage>
        <taxon>Eukaryota</taxon>
        <taxon>Fungi</taxon>
        <taxon>Dikarya</taxon>
        <taxon>Basidiomycota</taxon>
        <taxon>Pucciniomycotina</taxon>
        <taxon>Pucciniomycetes</taxon>
        <taxon>Pucciniales</taxon>
        <taxon>Pucciniaceae</taxon>
        <taxon>Puccinia</taxon>
    </lineage>
</organism>
<feature type="signal peptide" evidence="2">
    <location>
        <begin position="1"/>
        <end position="19"/>
    </location>
</feature>
<feature type="chain" id="PRO_5036138359" evidence="2">
    <location>
        <begin position="20"/>
        <end position="177"/>
    </location>
</feature>
<protein>
    <submittedName>
        <fullName evidence="4">Uncharacterized protein</fullName>
    </submittedName>
</protein>
<dbReference type="EMBL" id="VDEP01000002">
    <property type="protein sequence ID" value="KAA1138437.1"/>
    <property type="molecule type" value="Genomic_DNA"/>
</dbReference>
<feature type="region of interest" description="Disordered" evidence="1">
    <location>
        <begin position="158"/>
        <end position="177"/>
    </location>
</feature>
<evidence type="ECO:0000313" key="3">
    <source>
        <dbReference type="EMBL" id="KAA1096973.1"/>
    </source>
</evidence>
<feature type="region of interest" description="Disordered" evidence="1">
    <location>
        <begin position="43"/>
        <end position="121"/>
    </location>
</feature>
<dbReference type="Proteomes" id="UP000325313">
    <property type="component" value="Unassembled WGS sequence"/>
</dbReference>
<accession>A0A5B0SKS0</accession>
<proteinExistence type="predicted"/>
<sequence length="177" mass="18363">MHCSFFLAFLLAAVALAGADNGVQKRDEGIPMMGLANKLVSLGGSEDRSGEGYPTRGPRRGPLADEESSRGDSYQDHMHQKREEDYGFNAPPGYGVGGRKTAGEFGSQYPQSRFPSKDGVRERKGYMGGDDGGSGYMGGGSGSGSGFGGGIHVLGGGSSTKGLQIGDMEAISTDQDL</sequence>
<feature type="compositionally biased region" description="Basic and acidic residues" evidence="1">
    <location>
        <begin position="67"/>
        <end position="85"/>
    </location>
</feature>
<name>A0A5B0SKS0_PUCGR</name>
<evidence type="ECO:0000256" key="2">
    <source>
        <dbReference type="SAM" id="SignalP"/>
    </source>
</evidence>
<dbReference type="AlphaFoldDB" id="A0A5B0SKS0"/>
<evidence type="ECO:0000313" key="4">
    <source>
        <dbReference type="EMBL" id="KAA1138437.1"/>
    </source>
</evidence>